<protein>
    <submittedName>
        <fullName evidence="1">Uncharacterized protein</fullName>
    </submittedName>
</protein>
<name>A0A0C9YI25_9AGAM</name>
<evidence type="ECO:0000313" key="1">
    <source>
        <dbReference type="EMBL" id="KIK24705.1"/>
    </source>
</evidence>
<reference evidence="1 2" key="1">
    <citation type="submission" date="2014-04" db="EMBL/GenBank/DDBJ databases">
        <authorList>
            <consortium name="DOE Joint Genome Institute"/>
            <person name="Kuo A."/>
            <person name="Kohler A."/>
            <person name="Costa M.D."/>
            <person name="Nagy L.G."/>
            <person name="Floudas D."/>
            <person name="Copeland A."/>
            <person name="Barry K.W."/>
            <person name="Cichocki N."/>
            <person name="Veneault-Fourrey C."/>
            <person name="LaButti K."/>
            <person name="Lindquist E.A."/>
            <person name="Lipzen A."/>
            <person name="Lundell T."/>
            <person name="Morin E."/>
            <person name="Murat C."/>
            <person name="Sun H."/>
            <person name="Tunlid A."/>
            <person name="Henrissat B."/>
            <person name="Grigoriev I.V."/>
            <person name="Hibbett D.S."/>
            <person name="Martin F."/>
            <person name="Nordberg H.P."/>
            <person name="Cantor M.N."/>
            <person name="Hua S.X."/>
        </authorList>
    </citation>
    <scope>NUCLEOTIDE SEQUENCE [LARGE SCALE GENOMIC DNA]</scope>
    <source>
        <strain evidence="1 2">441</strain>
    </source>
</reference>
<reference evidence="2" key="2">
    <citation type="submission" date="2015-01" db="EMBL/GenBank/DDBJ databases">
        <title>Evolutionary Origins and Diversification of the Mycorrhizal Mutualists.</title>
        <authorList>
            <consortium name="DOE Joint Genome Institute"/>
            <consortium name="Mycorrhizal Genomics Consortium"/>
            <person name="Kohler A."/>
            <person name="Kuo A."/>
            <person name="Nagy L.G."/>
            <person name="Floudas D."/>
            <person name="Copeland A."/>
            <person name="Barry K.W."/>
            <person name="Cichocki N."/>
            <person name="Veneault-Fourrey C."/>
            <person name="LaButti K."/>
            <person name="Lindquist E.A."/>
            <person name="Lipzen A."/>
            <person name="Lundell T."/>
            <person name="Morin E."/>
            <person name="Murat C."/>
            <person name="Riley R."/>
            <person name="Ohm R."/>
            <person name="Sun H."/>
            <person name="Tunlid A."/>
            <person name="Henrissat B."/>
            <person name="Grigoriev I.V."/>
            <person name="Hibbett D.S."/>
            <person name="Martin F."/>
        </authorList>
    </citation>
    <scope>NUCLEOTIDE SEQUENCE [LARGE SCALE GENOMIC DNA]</scope>
    <source>
        <strain evidence="2">441</strain>
    </source>
</reference>
<dbReference type="AlphaFoldDB" id="A0A0C9YI25"/>
<evidence type="ECO:0000313" key="2">
    <source>
        <dbReference type="Proteomes" id="UP000054018"/>
    </source>
</evidence>
<dbReference type="HOGENOM" id="CLU_2590663_0_0_1"/>
<sequence length="80" mass="9106">MVVRRWEWEFCCRNGAARHQECLGLGPGIELAWAHHSCEEYTLYNDGRAPSPVDAGMPAPSSMIRIPAVRYWKARQGSQF</sequence>
<gene>
    <name evidence="1" type="ORF">PISMIDRAFT_678086</name>
</gene>
<accession>A0A0C9YI25</accession>
<dbReference type="EMBL" id="KN833714">
    <property type="protein sequence ID" value="KIK24705.1"/>
    <property type="molecule type" value="Genomic_DNA"/>
</dbReference>
<dbReference type="Proteomes" id="UP000054018">
    <property type="component" value="Unassembled WGS sequence"/>
</dbReference>
<organism evidence="1 2">
    <name type="scientific">Pisolithus microcarpus 441</name>
    <dbReference type="NCBI Taxonomy" id="765257"/>
    <lineage>
        <taxon>Eukaryota</taxon>
        <taxon>Fungi</taxon>
        <taxon>Dikarya</taxon>
        <taxon>Basidiomycota</taxon>
        <taxon>Agaricomycotina</taxon>
        <taxon>Agaricomycetes</taxon>
        <taxon>Agaricomycetidae</taxon>
        <taxon>Boletales</taxon>
        <taxon>Sclerodermatineae</taxon>
        <taxon>Pisolithaceae</taxon>
        <taxon>Pisolithus</taxon>
    </lineage>
</organism>
<proteinExistence type="predicted"/>
<keyword evidence="2" id="KW-1185">Reference proteome</keyword>